<keyword evidence="3" id="KW-1185">Reference proteome</keyword>
<accession>A0ABV6JFW0</accession>
<evidence type="ECO:0000313" key="3">
    <source>
        <dbReference type="Proteomes" id="UP001589818"/>
    </source>
</evidence>
<name>A0ABV6JFW0_9BACL</name>
<dbReference type="RefSeq" id="WP_204815967.1">
    <property type="nucleotide sequence ID" value="NZ_JANHOF010000001.1"/>
</dbReference>
<dbReference type="Gene3D" id="3.40.630.30">
    <property type="match status" value="1"/>
</dbReference>
<dbReference type="CDD" id="cd04301">
    <property type="entry name" value="NAT_SF"/>
    <property type="match status" value="1"/>
</dbReference>
<dbReference type="InterPro" id="IPR016181">
    <property type="entry name" value="Acyl_CoA_acyltransferase"/>
</dbReference>
<dbReference type="SUPFAM" id="SSF55729">
    <property type="entry name" value="Acyl-CoA N-acyltransferases (Nat)"/>
    <property type="match status" value="1"/>
</dbReference>
<dbReference type="PROSITE" id="PS51186">
    <property type="entry name" value="GNAT"/>
    <property type="match status" value="1"/>
</dbReference>
<dbReference type="Pfam" id="PF13673">
    <property type="entry name" value="Acetyltransf_10"/>
    <property type="match status" value="1"/>
</dbReference>
<organism evidence="2 3">
    <name type="scientific">Paenibacillus mendelii</name>
    <dbReference type="NCBI Taxonomy" id="206163"/>
    <lineage>
        <taxon>Bacteria</taxon>
        <taxon>Bacillati</taxon>
        <taxon>Bacillota</taxon>
        <taxon>Bacilli</taxon>
        <taxon>Bacillales</taxon>
        <taxon>Paenibacillaceae</taxon>
        <taxon>Paenibacillus</taxon>
    </lineage>
</organism>
<feature type="domain" description="N-acetyltransferase" evidence="1">
    <location>
        <begin position="1"/>
        <end position="149"/>
    </location>
</feature>
<evidence type="ECO:0000313" key="2">
    <source>
        <dbReference type="EMBL" id="MFC0394801.1"/>
    </source>
</evidence>
<proteinExistence type="predicted"/>
<dbReference type="EC" id="2.3.1.-" evidence="2"/>
<keyword evidence="2" id="KW-0808">Transferase</keyword>
<dbReference type="EMBL" id="JBHLVF010000041">
    <property type="protein sequence ID" value="MFC0394801.1"/>
    <property type="molecule type" value="Genomic_DNA"/>
</dbReference>
<evidence type="ECO:0000259" key="1">
    <source>
        <dbReference type="PROSITE" id="PS51186"/>
    </source>
</evidence>
<reference evidence="2 3" key="1">
    <citation type="submission" date="2024-09" db="EMBL/GenBank/DDBJ databases">
        <authorList>
            <person name="Sun Q."/>
            <person name="Mori K."/>
        </authorList>
    </citation>
    <scope>NUCLEOTIDE SEQUENCE [LARGE SCALE GENOMIC DNA]</scope>
    <source>
        <strain evidence="2 3">CCM 4839</strain>
    </source>
</reference>
<sequence>MIRVCEQHDMETIFIIINDAAAAYENAIPNDCYHTPYMSLEELKSEVNDGVLFWGYESEGELLGVMGIQDKGDVALIRHAYVRTKRRGEGIGGQLLRSIVSQTDKTILIGTWEAAAWAISFYEREGFRVVTSEDKELLLRKYWKVSTRQIETSVVLCNNVYIT</sequence>
<comment type="caution">
    <text evidence="2">The sequence shown here is derived from an EMBL/GenBank/DDBJ whole genome shotgun (WGS) entry which is preliminary data.</text>
</comment>
<protein>
    <submittedName>
        <fullName evidence="2">GNAT family N-acetyltransferase</fullName>
        <ecNumber evidence="2">2.3.1.-</ecNumber>
    </submittedName>
</protein>
<dbReference type="GO" id="GO:0016746">
    <property type="term" value="F:acyltransferase activity"/>
    <property type="evidence" value="ECO:0007669"/>
    <property type="project" value="UniProtKB-KW"/>
</dbReference>
<keyword evidence="2" id="KW-0012">Acyltransferase</keyword>
<dbReference type="InterPro" id="IPR000182">
    <property type="entry name" value="GNAT_dom"/>
</dbReference>
<dbReference type="Proteomes" id="UP001589818">
    <property type="component" value="Unassembled WGS sequence"/>
</dbReference>
<gene>
    <name evidence="2" type="ORF">ACFFJ8_25990</name>
</gene>